<evidence type="ECO:0000313" key="10">
    <source>
        <dbReference type="EMBL" id="MFD2259326.1"/>
    </source>
</evidence>
<dbReference type="PANTHER" id="PTHR30454:SF0">
    <property type="entry name" value="4-HYDROXY-3-METHYLBUT-2-EN-1-YL DIPHOSPHATE SYNTHASE (FERREDOXIN), CHLOROPLASTIC"/>
    <property type="match status" value="1"/>
</dbReference>
<evidence type="ECO:0000256" key="7">
    <source>
        <dbReference type="HAMAP-Rule" id="MF_00159"/>
    </source>
</evidence>
<accession>A0ABW5DID7</accession>
<dbReference type="Gene3D" id="3.30.413.10">
    <property type="entry name" value="Sulfite Reductase Hemoprotein, domain 1"/>
    <property type="match status" value="1"/>
</dbReference>
<dbReference type="RefSeq" id="WP_345098660.1">
    <property type="nucleotide sequence ID" value="NZ_BAABGS010000018.1"/>
</dbReference>
<keyword evidence="5 7" id="KW-0411">Iron-sulfur</keyword>
<feature type="binding site" evidence="7">
    <location>
        <position position="308"/>
    </location>
    <ligand>
        <name>[4Fe-4S] cluster</name>
        <dbReference type="ChEBI" id="CHEBI:49883"/>
    </ligand>
</feature>
<keyword evidence="3 7" id="KW-0560">Oxidoreductase</keyword>
<organism evidence="10 11">
    <name type="scientific">Chelativorans composti</name>
    <dbReference type="NCBI Taxonomy" id="768533"/>
    <lineage>
        <taxon>Bacteria</taxon>
        <taxon>Pseudomonadati</taxon>
        <taxon>Pseudomonadota</taxon>
        <taxon>Alphaproteobacteria</taxon>
        <taxon>Hyphomicrobiales</taxon>
        <taxon>Phyllobacteriaceae</taxon>
        <taxon>Chelativorans</taxon>
    </lineage>
</organism>
<name>A0ABW5DID7_9HYPH</name>
<gene>
    <name evidence="7 10" type="primary">ispG</name>
    <name evidence="10" type="synonym">gcpE</name>
    <name evidence="10" type="ORF">ACFSMZ_06065</name>
</gene>
<keyword evidence="11" id="KW-1185">Reference proteome</keyword>
<proteinExistence type="inferred from homology"/>
<feature type="binding site" evidence="7">
    <location>
        <position position="311"/>
    </location>
    <ligand>
        <name>[4Fe-4S] cluster</name>
        <dbReference type="ChEBI" id="CHEBI:49883"/>
    </ligand>
</feature>
<comment type="cofactor">
    <cofactor evidence="7">
        <name>[4Fe-4S] cluster</name>
        <dbReference type="ChEBI" id="CHEBI:49883"/>
    </cofactor>
    <text evidence="7">Binds 1 [4Fe-4S] cluster.</text>
</comment>
<evidence type="ECO:0000259" key="9">
    <source>
        <dbReference type="Pfam" id="PF26540"/>
    </source>
</evidence>
<dbReference type="InterPro" id="IPR045854">
    <property type="entry name" value="NO2/SO3_Rdtase_4Fe4S_sf"/>
</dbReference>
<evidence type="ECO:0000259" key="8">
    <source>
        <dbReference type="Pfam" id="PF04551"/>
    </source>
</evidence>
<dbReference type="PIRSF" id="PIRSF004640">
    <property type="entry name" value="IspG"/>
    <property type="match status" value="1"/>
</dbReference>
<dbReference type="InterPro" id="IPR058578">
    <property type="entry name" value="IspG_TIM"/>
</dbReference>
<reference evidence="11" key="1">
    <citation type="journal article" date="2019" name="Int. J. Syst. Evol. Microbiol.">
        <title>The Global Catalogue of Microorganisms (GCM) 10K type strain sequencing project: providing services to taxonomists for standard genome sequencing and annotation.</title>
        <authorList>
            <consortium name="The Broad Institute Genomics Platform"/>
            <consortium name="The Broad Institute Genome Sequencing Center for Infectious Disease"/>
            <person name="Wu L."/>
            <person name="Ma J."/>
        </authorList>
    </citation>
    <scope>NUCLEOTIDE SEQUENCE [LARGE SCALE GENOMIC DNA]</scope>
    <source>
        <strain evidence="11">KCTC 23707</strain>
    </source>
</reference>
<evidence type="ECO:0000256" key="2">
    <source>
        <dbReference type="ARBA" id="ARBA00022723"/>
    </source>
</evidence>
<dbReference type="NCBIfam" id="TIGR00612">
    <property type="entry name" value="ispG_gcpE"/>
    <property type="match status" value="1"/>
</dbReference>
<feature type="binding site" evidence="7">
    <location>
        <position position="354"/>
    </location>
    <ligand>
        <name>[4Fe-4S] cluster</name>
        <dbReference type="ChEBI" id="CHEBI:49883"/>
    </ligand>
</feature>
<dbReference type="InterPro" id="IPR016425">
    <property type="entry name" value="IspG_bac"/>
</dbReference>
<feature type="domain" description="IspG TIM-barrel" evidence="8">
    <location>
        <begin position="21"/>
        <end position="290"/>
    </location>
</feature>
<dbReference type="HAMAP" id="MF_00159">
    <property type="entry name" value="IspG"/>
    <property type="match status" value="1"/>
</dbReference>
<dbReference type="EC" id="1.17.7.3" evidence="7"/>
<protein>
    <recommendedName>
        <fullName evidence="7">4-hydroxy-3-methylbut-2-en-1-yl diphosphate synthase (flavodoxin)</fullName>
        <ecNumber evidence="7">1.17.7.3</ecNumber>
    </recommendedName>
    <alternativeName>
        <fullName evidence="7">1-hydroxy-2-methyl-2-(E)-butenyl 4-diphosphate synthase</fullName>
    </alternativeName>
</protein>
<sequence>MTAETVSEYLSAPLPRRRSVPVDVGGVIVGGDAPVVVQSMTNTDTADVDSTVAQVAALHRAGSELVRITVDRAESADAVPRIRERLDRLNINVPLIGDFHYIGHKLLAEHPACAEALAKYRINPGNVGFREKRDLQFGAIIETAIRYDKPVRIGVNWGSLDQELLTRLMDENQANGSPLTAQQVMREAIVQSALISAQMAEEIGLPRNRIILSAKVSQVQDLIAVYTELAKRSDHALHLGLTEAGMGSKGIVASSAAMGILLQQGIGDTIRISLTPEPGGDRTREVQVAQELLQTMGFRQFVPVVAACPGCGRTTSTVFQELAQKIQEDIRRNMPVWREKYPGVESLQVAVMGCIVNGPGESKHANIGISLPGTGEMPAAPVFIDGKKVATLRGPRIAEEFEQMLADYIERKYGLHTSEQDRAVTA</sequence>
<keyword evidence="1 7" id="KW-0004">4Fe-4S</keyword>
<comment type="caution">
    <text evidence="10">The sequence shown here is derived from an EMBL/GenBank/DDBJ whole genome shotgun (WGS) entry which is preliminary data.</text>
</comment>
<dbReference type="InterPro" id="IPR004588">
    <property type="entry name" value="IspG_bac-typ"/>
</dbReference>
<keyword evidence="6 7" id="KW-0414">Isoprene biosynthesis</keyword>
<evidence type="ECO:0000313" key="11">
    <source>
        <dbReference type="Proteomes" id="UP001597373"/>
    </source>
</evidence>
<dbReference type="InterPro" id="IPR058579">
    <property type="entry name" value="IspG_C"/>
</dbReference>
<dbReference type="Pfam" id="PF04551">
    <property type="entry name" value="GcpE"/>
    <property type="match status" value="1"/>
</dbReference>
<dbReference type="Proteomes" id="UP001597373">
    <property type="component" value="Unassembled WGS sequence"/>
</dbReference>
<dbReference type="Pfam" id="PF26540">
    <property type="entry name" value="GcpE_C"/>
    <property type="match status" value="1"/>
</dbReference>
<dbReference type="Gene3D" id="3.20.20.20">
    <property type="entry name" value="Dihydropteroate synthase-like"/>
    <property type="match status" value="1"/>
</dbReference>
<evidence type="ECO:0000256" key="1">
    <source>
        <dbReference type="ARBA" id="ARBA00022485"/>
    </source>
</evidence>
<dbReference type="NCBIfam" id="NF001540">
    <property type="entry name" value="PRK00366.1"/>
    <property type="match status" value="1"/>
</dbReference>
<feature type="binding site" evidence="7">
    <location>
        <position position="361"/>
    </location>
    <ligand>
        <name>[4Fe-4S] cluster</name>
        <dbReference type="ChEBI" id="CHEBI:49883"/>
    </ligand>
</feature>
<evidence type="ECO:0000256" key="3">
    <source>
        <dbReference type="ARBA" id="ARBA00023002"/>
    </source>
</evidence>
<dbReference type="EMBL" id="JBHUIR010000020">
    <property type="protein sequence ID" value="MFD2259326.1"/>
    <property type="molecule type" value="Genomic_DNA"/>
</dbReference>
<keyword evidence="4 7" id="KW-0408">Iron</keyword>
<dbReference type="GO" id="GO:0046429">
    <property type="term" value="F:4-hydroxy-3-methylbut-2-en-1-yl diphosphate synthase activity (ferredoxin)"/>
    <property type="evidence" value="ECO:0007669"/>
    <property type="project" value="UniProtKB-EC"/>
</dbReference>
<comment type="function">
    <text evidence="7">Converts 2C-methyl-D-erythritol 2,4-cyclodiphosphate (ME-2,4cPP) into 1-hydroxy-2-methyl-2-(E)-butenyl 4-diphosphate.</text>
</comment>
<dbReference type="InterPro" id="IPR011005">
    <property type="entry name" value="Dihydropteroate_synth-like_sf"/>
</dbReference>
<evidence type="ECO:0000256" key="6">
    <source>
        <dbReference type="ARBA" id="ARBA00023229"/>
    </source>
</evidence>
<evidence type="ECO:0000256" key="4">
    <source>
        <dbReference type="ARBA" id="ARBA00023004"/>
    </source>
</evidence>
<dbReference type="PANTHER" id="PTHR30454">
    <property type="entry name" value="4-HYDROXY-3-METHYLBUT-2-EN-1-YL DIPHOSPHATE SYNTHASE"/>
    <property type="match status" value="1"/>
</dbReference>
<comment type="catalytic activity">
    <reaction evidence="7">
        <text>(2E)-4-hydroxy-3-methylbut-2-enyl diphosphate + oxidized [flavodoxin] + H2O + 2 H(+) = 2-C-methyl-D-erythritol 2,4-cyclic diphosphate + reduced [flavodoxin]</text>
        <dbReference type="Rhea" id="RHEA:43604"/>
        <dbReference type="Rhea" id="RHEA-COMP:10622"/>
        <dbReference type="Rhea" id="RHEA-COMP:10623"/>
        <dbReference type="ChEBI" id="CHEBI:15377"/>
        <dbReference type="ChEBI" id="CHEBI:15378"/>
        <dbReference type="ChEBI" id="CHEBI:57618"/>
        <dbReference type="ChEBI" id="CHEBI:58210"/>
        <dbReference type="ChEBI" id="CHEBI:58483"/>
        <dbReference type="ChEBI" id="CHEBI:128753"/>
        <dbReference type="EC" id="1.17.7.3"/>
    </reaction>
</comment>
<evidence type="ECO:0000256" key="5">
    <source>
        <dbReference type="ARBA" id="ARBA00023014"/>
    </source>
</evidence>
<comment type="pathway">
    <text evidence="7">Isoprenoid biosynthesis; isopentenyl diphosphate biosynthesis via DXP pathway; isopentenyl diphosphate from 1-deoxy-D-xylulose 5-phosphate: step 5/6.</text>
</comment>
<comment type="similarity">
    <text evidence="7">Belongs to the IspG family.</text>
</comment>
<keyword evidence="2 7" id="KW-0479">Metal-binding</keyword>
<feature type="domain" description="IspG C-terminal" evidence="9">
    <location>
        <begin position="305"/>
        <end position="405"/>
    </location>
</feature>